<organism evidence="5 6">
    <name type="scientific">Piscibacillus halophilus</name>
    <dbReference type="NCBI Taxonomy" id="571933"/>
    <lineage>
        <taxon>Bacteria</taxon>
        <taxon>Bacillati</taxon>
        <taxon>Bacillota</taxon>
        <taxon>Bacilli</taxon>
        <taxon>Bacillales</taxon>
        <taxon>Bacillaceae</taxon>
        <taxon>Piscibacillus</taxon>
    </lineage>
</organism>
<dbReference type="Proteomes" id="UP000199427">
    <property type="component" value="Unassembled WGS sequence"/>
</dbReference>
<proteinExistence type="predicted"/>
<dbReference type="PANTHER" id="PTHR43386">
    <property type="entry name" value="OLIGOPEPTIDE TRANSPORT SYSTEM PERMEASE PROTEIN APPC"/>
    <property type="match status" value="1"/>
</dbReference>
<evidence type="ECO:0000313" key="6">
    <source>
        <dbReference type="Proteomes" id="UP000199427"/>
    </source>
</evidence>
<evidence type="ECO:0000256" key="1">
    <source>
        <dbReference type="ARBA" id="ARBA00004651"/>
    </source>
</evidence>
<sequence>MGQAQSQTNSYVPVEHYPRKEQKPDSFRKIIFRKFIKNKLAVFGMVLLLIIISLALFAPWISPHSVTETDPVNKLQPPSAEHWLGTDTLGRDTFSRLLHGARVSLLVGFASVAGSLLIGVVLGA</sequence>
<evidence type="ECO:0000256" key="3">
    <source>
        <dbReference type="SAM" id="Phobius"/>
    </source>
</evidence>
<keyword evidence="3" id="KW-1133">Transmembrane helix</keyword>
<dbReference type="EMBL" id="FOES01000018">
    <property type="protein sequence ID" value="SEQ59469.1"/>
    <property type="molecule type" value="Genomic_DNA"/>
</dbReference>
<evidence type="ECO:0000256" key="2">
    <source>
        <dbReference type="ARBA" id="ARBA00022448"/>
    </source>
</evidence>
<dbReference type="InterPro" id="IPR025966">
    <property type="entry name" value="OppC_N"/>
</dbReference>
<dbReference type="InterPro" id="IPR050366">
    <property type="entry name" value="BP-dependent_transpt_permease"/>
</dbReference>
<dbReference type="Pfam" id="PF12911">
    <property type="entry name" value="OppC_N"/>
    <property type="match status" value="1"/>
</dbReference>
<reference evidence="5 6" key="1">
    <citation type="submission" date="2016-10" db="EMBL/GenBank/DDBJ databases">
        <authorList>
            <person name="de Groot N.N."/>
        </authorList>
    </citation>
    <scope>NUCLEOTIDE SEQUENCE [LARGE SCALE GENOMIC DNA]</scope>
    <source>
        <strain evidence="5 6">DSM 21633</strain>
    </source>
</reference>
<dbReference type="AlphaFoldDB" id="A0A1H9HAV0"/>
<keyword evidence="2" id="KW-0813">Transport</keyword>
<feature type="transmembrane region" description="Helical" evidence="3">
    <location>
        <begin position="103"/>
        <end position="123"/>
    </location>
</feature>
<evidence type="ECO:0000259" key="4">
    <source>
        <dbReference type="Pfam" id="PF12911"/>
    </source>
</evidence>
<comment type="subcellular location">
    <subcellularLocation>
        <location evidence="1">Cell membrane</location>
        <topology evidence="1">Multi-pass membrane protein</topology>
    </subcellularLocation>
</comment>
<dbReference type="STRING" id="571933.SAMN05216362_11855"/>
<accession>A0A1H9HAV0</accession>
<evidence type="ECO:0000313" key="5">
    <source>
        <dbReference type="EMBL" id="SEQ59469.1"/>
    </source>
</evidence>
<keyword evidence="3" id="KW-0472">Membrane</keyword>
<gene>
    <name evidence="5" type="ORF">SAMN05216362_11855</name>
</gene>
<protein>
    <submittedName>
        <fullName evidence="5">Peptide/nickel transport system permease protein</fullName>
    </submittedName>
</protein>
<keyword evidence="6" id="KW-1185">Reference proteome</keyword>
<dbReference type="PANTHER" id="PTHR43386:SF1">
    <property type="entry name" value="D,D-DIPEPTIDE TRANSPORT SYSTEM PERMEASE PROTEIN DDPC-RELATED"/>
    <property type="match status" value="1"/>
</dbReference>
<feature type="transmembrane region" description="Helical" evidence="3">
    <location>
        <begin position="40"/>
        <end position="61"/>
    </location>
</feature>
<dbReference type="GO" id="GO:0005886">
    <property type="term" value="C:plasma membrane"/>
    <property type="evidence" value="ECO:0007669"/>
    <property type="project" value="UniProtKB-SubCell"/>
</dbReference>
<name>A0A1H9HAV0_9BACI</name>
<feature type="domain" description="Oligopeptide transport permease C-like N-terminal" evidence="4">
    <location>
        <begin position="26"/>
        <end position="78"/>
    </location>
</feature>
<keyword evidence="3" id="KW-0812">Transmembrane</keyword>